<reference evidence="1" key="2">
    <citation type="submission" date="2018-05" db="EMBL/GenBank/DDBJ databases">
        <title>OmerRS3 (Oryza meridionalis Reference Sequence Version 3).</title>
        <authorList>
            <person name="Zhang J."/>
            <person name="Kudrna D."/>
            <person name="Lee S."/>
            <person name="Talag J."/>
            <person name="Welchert J."/>
            <person name="Wing R.A."/>
        </authorList>
    </citation>
    <scope>NUCLEOTIDE SEQUENCE [LARGE SCALE GENOMIC DNA]</scope>
    <source>
        <strain evidence="1">cv. OR44</strain>
    </source>
</reference>
<evidence type="ECO:0008006" key="3">
    <source>
        <dbReference type="Google" id="ProtNLM"/>
    </source>
</evidence>
<keyword evidence="2" id="KW-1185">Reference proteome</keyword>
<dbReference type="Proteomes" id="UP000008021">
    <property type="component" value="Chromosome 11"/>
</dbReference>
<dbReference type="AlphaFoldDB" id="A0A0E0F5W0"/>
<dbReference type="EnsemblPlants" id="OMERI11G11620.1">
    <property type="protein sequence ID" value="OMERI11G11620.1"/>
    <property type="gene ID" value="OMERI11G11620"/>
</dbReference>
<dbReference type="HOGENOM" id="CLU_2726445_0_0_1"/>
<organism evidence="1">
    <name type="scientific">Oryza meridionalis</name>
    <dbReference type="NCBI Taxonomy" id="40149"/>
    <lineage>
        <taxon>Eukaryota</taxon>
        <taxon>Viridiplantae</taxon>
        <taxon>Streptophyta</taxon>
        <taxon>Embryophyta</taxon>
        <taxon>Tracheophyta</taxon>
        <taxon>Spermatophyta</taxon>
        <taxon>Magnoliopsida</taxon>
        <taxon>Liliopsida</taxon>
        <taxon>Poales</taxon>
        <taxon>Poaceae</taxon>
        <taxon>BOP clade</taxon>
        <taxon>Oryzoideae</taxon>
        <taxon>Oryzeae</taxon>
        <taxon>Oryzinae</taxon>
        <taxon>Oryza</taxon>
    </lineage>
</organism>
<dbReference type="InterPro" id="IPR045864">
    <property type="entry name" value="aa-tRNA-synth_II/BPL/LPL"/>
</dbReference>
<proteinExistence type="predicted"/>
<dbReference type="Gene3D" id="3.30.930.10">
    <property type="entry name" value="Bira Bifunctional Protein, Domain 2"/>
    <property type="match status" value="1"/>
</dbReference>
<protein>
    <recommendedName>
        <fullName evidence="3">Alanyl-tRNA synthetase class IIc N-terminal domain-containing protein</fullName>
    </recommendedName>
</protein>
<dbReference type="Gramene" id="OMERI11G11620.1">
    <property type="protein sequence ID" value="OMERI11G11620.1"/>
    <property type="gene ID" value="OMERI11G11620"/>
</dbReference>
<evidence type="ECO:0000313" key="1">
    <source>
        <dbReference type="EnsemblPlants" id="OMERI11G11620.1"/>
    </source>
</evidence>
<reference evidence="1" key="1">
    <citation type="submission" date="2015-04" db="UniProtKB">
        <authorList>
            <consortium name="EnsemblPlants"/>
        </authorList>
    </citation>
    <scope>IDENTIFICATION</scope>
</reference>
<sequence length="72" mass="8110">MAASTEWPARRVRETFFSFFESKSHTRWLSGPVVPVDDPTLCSRAHHALAASPHKFLLSVVTMRFSRLAPSP</sequence>
<name>A0A0E0F5W0_9ORYZ</name>
<evidence type="ECO:0000313" key="2">
    <source>
        <dbReference type="Proteomes" id="UP000008021"/>
    </source>
</evidence>
<dbReference type="SUPFAM" id="SSF55681">
    <property type="entry name" value="Class II aaRS and biotin synthetases"/>
    <property type="match status" value="1"/>
</dbReference>
<accession>A0A0E0F5W0</accession>
<dbReference type="STRING" id="40149.A0A0E0F5W0"/>